<reference evidence="1" key="1">
    <citation type="submission" date="2015-12" db="EMBL/GenBank/DDBJ databases">
        <title>Update maize B73 reference genome by single molecule sequencing technologies.</title>
        <authorList>
            <consortium name="Maize Genome Sequencing Project"/>
            <person name="Ware D."/>
        </authorList>
    </citation>
    <scope>NUCLEOTIDE SEQUENCE [LARGE SCALE GENOMIC DNA]</scope>
    <source>
        <tissue evidence="1">Seedling</tissue>
    </source>
</reference>
<dbReference type="AlphaFoldDB" id="A0A1D6KJQ8"/>
<sequence>MRTNGPKQHDDDGYVSSKFSCFGWCK</sequence>
<protein>
    <submittedName>
        <fullName evidence="1">RPM1-interacting protein 4</fullName>
    </submittedName>
</protein>
<accession>A0A1D6KJQ8</accession>
<evidence type="ECO:0000313" key="1">
    <source>
        <dbReference type="EMBL" id="ONM03165.1"/>
    </source>
</evidence>
<dbReference type="OMA" id="HENVNRR"/>
<gene>
    <name evidence="1" type="ORF">ZEAMMB73_Zm00001d031580</name>
</gene>
<proteinExistence type="predicted"/>
<organism evidence="1">
    <name type="scientific">Zea mays</name>
    <name type="common">Maize</name>
    <dbReference type="NCBI Taxonomy" id="4577"/>
    <lineage>
        <taxon>Eukaryota</taxon>
        <taxon>Viridiplantae</taxon>
        <taxon>Streptophyta</taxon>
        <taxon>Embryophyta</taxon>
        <taxon>Tracheophyta</taxon>
        <taxon>Spermatophyta</taxon>
        <taxon>Magnoliopsida</taxon>
        <taxon>Liliopsida</taxon>
        <taxon>Poales</taxon>
        <taxon>Poaceae</taxon>
        <taxon>PACMAD clade</taxon>
        <taxon>Panicoideae</taxon>
        <taxon>Andropogonodae</taxon>
        <taxon>Andropogoneae</taxon>
        <taxon>Tripsacinae</taxon>
        <taxon>Zea</taxon>
    </lineage>
</organism>
<name>A0A1D6KJQ8_MAIZE</name>
<dbReference type="EMBL" id="CM007647">
    <property type="protein sequence ID" value="ONM03165.1"/>
    <property type="molecule type" value="Genomic_DNA"/>
</dbReference>